<organism evidence="1 2">
    <name type="scientific">Thalictrum thalictroides</name>
    <name type="common">Rue-anemone</name>
    <name type="synonym">Anemone thalictroides</name>
    <dbReference type="NCBI Taxonomy" id="46969"/>
    <lineage>
        <taxon>Eukaryota</taxon>
        <taxon>Viridiplantae</taxon>
        <taxon>Streptophyta</taxon>
        <taxon>Embryophyta</taxon>
        <taxon>Tracheophyta</taxon>
        <taxon>Spermatophyta</taxon>
        <taxon>Magnoliopsida</taxon>
        <taxon>Ranunculales</taxon>
        <taxon>Ranunculaceae</taxon>
        <taxon>Thalictroideae</taxon>
        <taxon>Thalictrum</taxon>
    </lineage>
</organism>
<proteinExistence type="predicted"/>
<dbReference type="AlphaFoldDB" id="A0A7J6VDR5"/>
<evidence type="ECO:0000313" key="2">
    <source>
        <dbReference type="Proteomes" id="UP000554482"/>
    </source>
</evidence>
<evidence type="ECO:0000313" key="1">
    <source>
        <dbReference type="EMBL" id="KAF5182758.1"/>
    </source>
</evidence>
<dbReference type="EMBL" id="JABWDY010034320">
    <property type="protein sequence ID" value="KAF5182758.1"/>
    <property type="molecule type" value="Genomic_DNA"/>
</dbReference>
<dbReference type="OrthoDB" id="8929197at2759"/>
<keyword evidence="2" id="KW-1185">Reference proteome</keyword>
<sequence>MFAATLKTVHGEESSAANNYVANVSRVLYFVHSHLVETNNPPKHWADLVSTDVNVYERREETGQTKSTTTNYMKNQRTLFEYILKAYVYSDPTFPKGFDLCPCVTTVTKIKLLEHYLGLMYKRKTKQLPGELFVRKTKESETLPQHTKVEATIKNMEADLPGGLTELEALFGNEGMNGSAEEKKTTCTLMISLLWTSKQRSGVVVNMTLGEWESRRHHLTSTIVTVSDHKTGDKEPASLVIDDDMEAFLTSFHDFYPLEPYSKFPSPDDAIEKICSHEIMETYPNAVIDVQYVLGLRDRFDCELMDQRANILYDEVTAAGYHKENISDHAISDVAKKRKIHHFLTNMKFQKKTIRRVLTRFP</sequence>
<protein>
    <submittedName>
        <fullName evidence="1">Uncharacterized protein</fullName>
    </submittedName>
</protein>
<name>A0A7J6VDR5_THATH</name>
<comment type="caution">
    <text evidence="1">The sequence shown here is derived from an EMBL/GenBank/DDBJ whole genome shotgun (WGS) entry which is preliminary data.</text>
</comment>
<dbReference type="Proteomes" id="UP000554482">
    <property type="component" value="Unassembled WGS sequence"/>
</dbReference>
<accession>A0A7J6VDR5</accession>
<reference evidence="1 2" key="1">
    <citation type="submission" date="2020-06" db="EMBL/GenBank/DDBJ databases">
        <title>Transcriptomic and genomic resources for Thalictrum thalictroides and T. hernandezii: Facilitating candidate gene discovery in an emerging model plant lineage.</title>
        <authorList>
            <person name="Arias T."/>
            <person name="Riano-Pachon D.M."/>
            <person name="Di Stilio V.S."/>
        </authorList>
    </citation>
    <scope>NUCLEOTIDE SEQUENCE [LARGE SCALE GENOMIC DNA]</scope>
    <source>
        <strain evidence="2">cv. WT478/WT964</strain>
        <tissue evidence="1">Leaves</tissue>
    </source>
</reference>
<gene>
    <name evidence="1" type="ORF">FRX31_027655</name>
</gene>